<keyword evidence="2" id="KW-1185">Reference proteome</keyword>
<name>A0ABW5TCR6_9FLAO</name>
<organism evidence="1 2">
    <name type="scientific">Hyunsoonleella rubra</name>
    <dbReference type="NCBI Taxonomy" id="1737062"/>
    <lineage>
        <taxon>Bacteria</taxon>
        <taxon>Pseudomonadati</taxon>
        <taxon>Bacteroidota</taxon>
        <taxon>Flavobacteriia</taxon>
        <taxon>Flavobacteriales</taxon>
        <taxon>Flavobacteriaceae</taxon>
    </lineage>
</organism>
<protein>
    <submittedName>
        <fullName evidence="1">Uncharacterized protein</fullName>
    </submittedName>
</protein>
<comment type="caution">
    <text evidence="1">The sequence shown here is derived from an EMBL/GenBank/DDBJ whole genome shotgun (WGS) entry which is preliminary data.</text>
</comment>
<gene>
    <name evidence="1" type="ORF">ACFSR8_06640</name>
</gene>
<dbReference type="Proteomes" id="UP001597476">
    <property type="component" value="Unassembled WGS sequence"/>
</dbReference>
<sequence>MIDFFKKLNKWIRDFMLDDVDKPFDGPLPYHKEFGKKRNPVERIEKRFDVQKSQNRG</sequence>
<dbReference type="RefSeq" id="WP_380290301.1">
    <property type="nucleotide sequence ID" value="NZ_JBHULY010000013.1"/>
</dbReference>
<reference evidence="2" key="1">
    <citation type="journal article" date="2019" name="Int. J. Syst. Evol. Microbiol.">
        <title>The Global Catalogue of Microorganisms (GCM) 10K type strain sequencing project: providing services to taxonomists for standard genome sequencing and annotation.</title>
        <authorList>
            <consortium name="The Broad Institute Genomics Platform"/>
            <consortium name="The Broad Institute Genome Sequencing Center for Infectious Disease"/>
            <person name="Wu L."/>
            <person name="Ma J."/>
        </authorList>
    </citation>
    <scope>NUCLEOTIDE SEQUENCE [LARGE SCALE GENOMIC DNA]</scope>
    <source>
        <strain evidence="2">KCTC 42398</strain>
    </source>
</reference>
<accession>A0ABW5TCR6</accession>
<evidence type="ECO:0000313" key="2">
    <source>
        <dbReference type="Proteomes" id="UP001597476"/>
    </source>
</evidence>
<evidence type="ECO:0000313" key="1">
    <source>
        <dbReference type="EMBL" id="MFD2725886.1"/>
    </source>
</evidence>
<proteinExistence type="predicted"/>
<dbReference type="EMBL" id="JBHULY010000013">
    <property type="protein sequence ID" value="MFD2725886.1"/>
    <property type="molecule type" value="Genomic_DNA"/>
</dbReference>